<dbReference type="InterPro" id="IPR000938">
    <property type="entry name" value="CAP-Gly_domain"/>
</dbReference>
<keyword evidence="2" id="KW-0963">Cytoplasm</keyword>
<evidence type="ECO:0000313" key="4">
    <source>
        <dbReference type="EMBL" id="KAA0062753.1"/>
    </source>
</evidence>
<dbReference type="EMBL" id="SSTE01004182">
    <property type="protein sequence ID" value="KAA0062753.1"/>
    <property type="molecule type" value="Genomic_DNA"/>
</dbReference>
<dbReference type="OrthoDB" id="2130750at2759"/>
<dbReference type="PANTHER" id="PTHR18916:SF85">
    <property type="entry name" value="TUBULIN-FOLDING COFACTOR B"/>
    <property type="match status" value="1"/>
</dbReference>
<dbReference type="PROSITE" id="PS50245">
    <property type="entry name" value="CAP_GLY_2"/>
    <property type="match status" value="1"/>
</dbReference>
<comment type="caution">
    <text evidence="4">The sequence shown here is derived from an EMBL/GenBank/DDBJ whole genome shotgun (WGS) entry which is preliminary data.</text>
</comment>
<dbReference type="PROSITE" id="PS00845">
    <property type="entry name" value="CAP_GLY_1"/>
    <property type="match status" value="1"/>
</dbReference>
<sequence>MYSRRSSMRVGDRCQVEPGEKRGVVKFVGRAESLAPGFWVGVQYDEPLGKNDGTVKGIHYFDCSPLHGAMVRPDKVKVQFSAPLICFPTLKLRSSCHNLCYGHPSRFSYLNLNNPSPSRLDERSESVIDPLENEHCYILRVSLLATILNGTLSTMKKMRYEQFILRLMAFAHGGLIWFHELYLKEAIFSAGNFSRENIKENNDDVQIFGDCCIEKGCIFLVGCYELLHC</sequence>
<evidence type="ECO:0000256" key="2">
    <source>
        <dbReference type="ARBA" id="ARBA00022490"/>
    </source>
</evidence>
<proteinExistence type="predicted"/>
<dbReference type="PANTHER" id="PTHR18916">
    <property type="entry name" value="DYNACTIN 1-RELATED MICROTUBULE-BINDING"/>
    <property type="match status" value="1"/>
</dbReference>
<organism evidence="4 5">
    <name type="scientific">Cucumis melo var. makuwa</name>
    <name type="common">Oriental melon</name>
    <dbReference type="NCBI Taxonomy" id="1194695"/>
    <lineage>
        <taxon>Eukaryota</taxon>
        <taxon>Viridiplantae</taxon>
        <taxon>Streptophyta</taxon>
        <taxon>Embryophyta</taxon>
        <taxon>Tracheophyta</taxon>
        <taxon>Spermatophyta</taxon>
        <taxon>Magnoliopsida</taxon>
        <taxon>eudicotyledons</taxon>
        <taxon>Gunneridae</taxon>
        <taxon>Pentapetalae</taxon>
        <taxon>rosids</taxon>
        <taxon>fabids</taxon>
        <taxon>Cucurbitales</taxon>
        <taxon>Cucurbitaceae</taxon>
        <taxon>Benincaseae</taxon>
        <taxon>Cucumis</taxon>
    </lineage>
</organism>
<dbReference type="Gene3D" id="2.30.30.190">
    <property type="entry name" value="CAP Gly-rich-like domain"/>
    <property type="match status" value="1"/>
</dbReference>
<dbReference type="GO" id="GO:0031122">
    <property type="term" value="P:cytoplasmic microtubule organization"/>
    <property type="evidence" value="ECO:0007669"/>
    <property type="project" value="TreeGrafter"/>
</dbReference>
<dbReference type="SMART" id="SM01052">
    <property type="entry name" value="CAP_GLY"/>
    <property type="match status" value="1"/>
</dbReference>
<evidence type="ECO:0000259" key="3">
    <source>
        <dbReference type="PROSITE" id="PS50245"/>
    </source>
</evidence>
<comment type="subcellular location">
    <subcellularLocation>
        <location evidence="1">Cytoplasm</location>
    </subcellularLocation>
</comment>
<dbReference type="GO" id="GO:0035371">
    <property type="term" value="C:microtubule plus-end"/>
    <property type="evidence" value="ECO:0007669"/>
    <property type="project" value="TreeGrafter"/>
</dbReference>
<reference evidence="4 5" key="1">
    <citation type="submission" date="2019-08" db="EMBL/GenBank/DDBJ databases">
        <title>Draft genome sequences of two oriental melons (Cucumis melo L. var makuwa).</title>
        <authorList>
            <person name="Kwon S.-Y."/>
        </authorList>
    </citation>
    <scope>NUCLEOTIDE SEQUENCE [LARGE SCALE GENOMIC DNA]</scope>
    <source>
        <strain evidence="5">cv. SW 3</strain>
        <tissue evidence="4">Leaf</tissue>
    </source>
</reference>
<evidence type="ECO:0000313" key="5">
    <source>
        <dbReference type="Proteomes" id="UP000321393"/>
    </source>
</evidence>
<dbReference type="SUPFAM" id="SSF74924">
    <property type="entry name" value="Cap-Gly domain"/>
    <property type="match status" value="1"/>
</dbReference>
<dbReference type="GO" id="GO:0051010">
    <property type="term" value="F:microtubule plus-end binding"/>
    <property type="evidence" value="ECO:0007669"/>
    <property type="project" value="TreeGrafter"/>
</dbReference>
<dbReference type="AlphaFoldDB" id="A0A5A7V400"/>
<feature type="domain" description="CAP-Gly" evidence="3">
    <location>
        <begin position="30"/>
        <end position="72"/>
    </location>
</feature>
<evidence type="ECO:0000256" key="1">
    <source>
        <dbReference type="ARBA" id="ARBA00004496"/>
    </source>
</evidence>
<dbReference type="GO" id="GO:0005634">
    <property type="term" value="C:nucleus"/>
    <property type="evidence" value="ECO:0007669"/>
    <property type="project" value="TreeGrafter"/>
</dbReference>
<gene>
    <name evidence="4" type="ORF">E6C27_scaffold382G00880</name>
</gene>
<dbReference type="Proteomes" id="UP000321393">
    <property type="component" value="Unassembled WGS sequence"/>
</dbReference>
<protein>
    <submittedName>
        <fullName evidence="4">Tubulin-folding cofactor B isoform X1</fullName>
    </submittedName>
</protein>
<accession>A0A5A7V400</accession>
<dbReference type="GO" id="GO:0005737">
    <property type="term" value="C:cytoplasm"/>
    <property type="evidence" value="ECO:0007669"/>
    <property type="project" value="UniProtKB-SubCell"/>
</dbReference>
<name>A0A5A7V400_CUCMM</name>
<dbReference type="STRING" id="1194695.A0A5A7V400"/>
<dbReference type="Pfam" id="PF01302">
    <property type="entry name" value="CAP_GLY"/>
    <property type="match status" value="1"/>
</dbReference>
<dbReference type="InterPro" id="IPR036859">
    <property type="entry name" value="CAP-Gly_dom_sf"/>
</dbReference>